<sequence>MLELKIPVTEYPSCTPVGYYEVNNTAAIDYKQTKHSVRKQVYGRIKCVDVSSSVNALVNGFAADSSEVIAVVNGDRVVLTSRLENSIGEATNVPWTINLPSTLSMVDASGLRCSSPSGVGCPVDLRYNADSHTVTGTVARLPESGFVEVSFDTSVVLSEGAFKSDKVSVTAPTEGDILPEPSTSNPSSFTFGYNPKVIPLPVKPGVNDSCGVGNAAWVKPADTDQVVWELTDAVHLVAHTTLAHAFQDPKTSDLIRSYDFGVAEETNTEACVVNPPDGNTTPPGGDTKPPVKTPSVPPTVKQPTPKLANTGFTGNSLLGTTAALLVAGIAMTTYRRKNKQTN</sequence>
<comment type="caution">
    <text evidence="3">The sequence shown here is derived from an EMBL/GenBank/DDBJ whole genome shotgun (WGS) entry which is preliminary data.</text>
</comment>
<dbReference type="AlphaFoldDB" id="C0VYY2"/>
<organism evidence="3 4">
    <name type="scientific">Gleimia coleocanis DSM 15436</name>
    <dbReference type="NCBI Taxonomy" id="525245"/>
    <lineage>
        <taxon>Bacteria</taxon>
        <taxon>Bacillati</taxon>
        <taxon>Actinomycetota</taxon>
        <taxon>Actinomycetes</taxon>
        <taxon>Actinomycetales</taxon>
        <taxon>Actinomycetaceae</taxon>
        <taxon>Gleimia</taxon>
    </lineage>
</organism>
<dbReference type="STRING" id="525245.HMPREF0044_0372"/>
<feature type="region of interest" description="Disordered" evidence="1">
    <location>
        <begin position="274"/>
        <end position="308"/>
    </location>
</feature>
<dbReference type="OrthoDB" id="9921383at2"/>
<keyword evidence="2" id="KW-0472">Membrane</keyword>
<keyword evidence="2" id="KW-0812">Transmembrane</keyword>
<reference evidence="3 4" key="1">
    <citation type="submission" date="2009-01" db="EMBL/GenBank/DDBJ databases">
        <authorList>
            <person name="Qin X."/>
            <person name="Bachman B."/>
            <person name="Battles P."/>
            <person name="Bell A."/>
            <person name="Bess C."/>
            <person name="Bickham C."/>
            <person name="Chaboub L."/>
            <person name="Chen D."/>
            <person name="Coyle M."/>
            <person name="Deiros D.R."/>
            <person name="Dinh H."/>
            <person name="Forbes L."/>
            <person name="Fowler G."/>
            <person name="Francisco L."/>
            <person name="Fu Q."/>
            <person name="Gubbala S."/>
            <person name="Hale W."/>
            <person name="Han Y."/>
            <person name="Hemphill L."/>
            <person name="Highlander S.K."/>
            <person name="Hirani K."/>
            <person name="Hogues M."/>
            <person name="Jackson L."/>
            <person name="Jakkamsetti A."/>
            <person name="Javaid M."/>
            <person name="Jiang H."/>
            <person name="Korchina V."/>
            <person name="Kovar C."/>
            <person name="Lara F."/>
            <person name="Lee S."/>
            <person name="Mata R."/>
            <person name="Mathew T."/>
            <person name="Moen C."/>
            <person name="Morales K."/>
            <person name="Munidasa M."/>
            <person name="Nazareth L."/>
            <person name="Ngo R."/>
            <person name="Nguyen L."/>
            <person name="Okwuonu G."/>
            <person name="Ongeri F."/>
            <person name="Patil S."/>
            <person name="Petrosino J."/>
            <person name="Pham C."/>
            <person name="Pham P."/>
            <person name="Pu L.-L."/>
            <person name="Puazo M."/>
            <person name="Raj R."/>
            <person name="Reid J."/>
            <person name="Rouhana J."/>
            <person name="Saada N."/>
            <person name="Shang Y."/>
            <person name="Simmons D."/>
            <person name="Thornton R."/>
            <person name="Warren J."/>
            <person name="Weissenberger G."/>
            <person name="Zhang J."/>
            <person name="Zhang L."/>
            <person name="Zhou C."/>
            <person name="Zhu D."/>
            <person name="Muzny D."/>
            <person name="Worley K."/>
            <person name="Gibbs R."/>
        </authorList>
    </citation>
    <scope>NUCLEOTIDE SEQUENCE [LARGE SCALE GENOMIC DNA]</scope>
    <source>
        <strain evidence="3 4">DSM 15436</strain>
    </source>
</reference>
<dbReference type="HOGENOM" id="CLU_810457_0_0_11"/>
<evidence type="ECO:0000256" key="1">
    <source>
        <dbReference type="SAM" id="MobiDB-lite"/>
    </source>
</evidence>
<feature type="transmembrane region" description="Helical" evidence="2">
    <location>
        <begin position="316"/>
        <end position="334"/>
    </location>
</feature>
<dbReference type="RefSeq" id="WP_006547369.1">
    <property type="nucleotide sequence ID" value="NZ_DS999545.1"/>
</dbReference>
<evidence type="ECO:0000313" key="4">
    <source>
        <dbReference type="Proteomes" id="UP000010301"/>
    </source>
</evidence>
<evidence type="ECO:0000313" key="3">
    <source>
        <dbReference type="EMBL" id="EEH64635.1"/>
    </source>
</evidence>
<keyword evidence="2" id="KW-1133">Transmembrane helix</keyword>
<feature type="compositionally biased region" description="Low complexity" evidence="1">
    <location>
        <begin position="274"/>
        <end position="290"/>
    </location>
</feature>
<gene>
    <name evidence="3" type="ORF">HMPREF0044_0372</name>
</gene>
<name>C0VYY2_9ACTO</name>
<accession>C0VYY2</accession>
<dbReference type="Proteomes" id="UP000010301">
    <property type="component" value="Unassembled WGS sequence"/>
</dbReference>
<dbReference type="EMBL" id="ACFG01000004">
    <property type="protein sequence ID" value="EEH64635.1"/>
    <property type="molecule type" value="Genomic_DNA"/>
</dbReference>
<proteinExistence type="predicted"/>
<keyword evidence="4" id="KW-1185">Reference proteome</keyword>
<evidence type="ECO:0000256" key="2">
    <source>
        <dbReference type="SAM" id="Phobius"/>
    </source>
</evidence>
<protein>
    <submittedName>
        <fullName evidence="3">LPXTG-motif cell wall anchor domain protein</fullName>
    </submittedName>
</protein>